<evidence type="ECO:0000313" key="2">
    <source>
        <dbReference type="EMBL" id="KAH0570325.1"/>
    </source>
</evidence>
<organism evidence="1">
    <name type="scientific">Spironucleus salmonicida</name>
    <dbReference type="NCBI Taxonomy" id="348837"/>
    <lineage>
        <taxon>Eukaryota</taxon>
        <taxon>Metamonada</taxon>
        <taxon>Diplomonadida</taxon>
        <taxon>Hexamitidae</taxon>
        <taxon>Hexamitinae</taxon>
        <taxon>Spironucleus</taxon>
    </lineage>
</organism>
<proteinExistence type="predicted"/>
<dbReference type="VEuPathDB" id="GiardiaDB:SS50377_28300"/>
<sequence>MDDLFHSQVSDILVQAQNLEYFVETNTREATHKPASYQDKLDSILKPGEKSPSFIGQQRILHDALIQADKNKKKLDQQRKRLENLMDPSQRKLAQSEIGNVQPIIKEKRVKELGRNIINIQDVLDEKIKELGGTIY</sequence>
<gene>
    <name evidence="1" type="ORF">SS50377_13181</name>
    <name evidence="2" type="ORF">SS50377_28300</name>
</gene>
<reference evidence="1 2" key="1">
    <citation type="journal article" date="2014" name="PLoS Genet.">
        <title>The Genome of Spironucleus salmonicida Highlights a Fish Pathogen Adapted to Fluctuating Environments.</title>
        <authorList>
            <person name="Xu F."/>
            <person name="Jerlstrom-Hultqvist J."/>
            <person name="Einarsson E."/>
            <person name="Astvaldsson A."/>
            <person name="Svard S.G."/>
            <person name="Andersson J.O."/>
        </authorList>
    </citation>
    <scope>NUCLEOTIDE SEQUENCE</scope>
    <source>
        <strain evidence="2">ATCC 50377</strain>
    </source>
</reference>
<protein>
    <submittedName>
        <fullName evidence="1">Uncharacterized protein</fullName>
    </submittedName>
</protein>
<keyword evidence="3" id="KW-1185">Reference proteome</keyword>
<dbReference type="Proteomes" id="UP000018208">
    <property type="component" value="Unassembled WGS sequence"/>
</dbReference>
<dbReference type="EMBL" id="KI546063">
    <property type="protein sequence ID" value="EST46782.1"/>
    <property type="molecule type" value="Genomic_DNA"/>
</dbReference>
<evidence type="ECO:0000313" key="1">
    <source>
        <dbReference type="EMBL" id="EST46782.1"/>
    </source>
</evidence>
<dbReference type="EMBL" id="AUWU02000008">
    <property type="protein sequence ID" value="KAH0570325.1"/>
    <property type="molecule type" value="Genomic_DNA"/>
</dbReference>
<evidence type="ECO:0000313" key="3">
    <source>
        <dbReference type="Proteomes" id="UP000018208"/>
    </source>
</evidence>
<accession>V6LQ35</accession>
<name>V6LQ35_9EUKA</name>
<reference evidence="2" key="2">
    <citation type="submission" date="2020-12" db="EMBL/GenBank/DDBJ databases">
        <title>New Spironucleus salmonicida genome in near-complete chromosomes.</title>
        <authorList>
            <person name="Xu F."/>
            <person name="Kurt Z."/>
            <person name="Jimenez-Gonzalez A."/>
            <person name="Astvaldsson A."/>
            <person name="Andersson J.O."/>
            <person name="Svard S.G."/>
        </authorList>
    </citation>
    <scope>NUCLEOTIDE SEQUENCE</scope>
    <source>
        <strain evidence="2">ATCC 50377</strain>
    </source>
</reference>
<dbReference type="AlphaFoldDB" id="V6LQ35"/>